<name>A0A811BMB5_9VIRU</name>
<organism evidence="2 3">
    <name type="scientific">Pandoravirus japonicus</name>
    <dbReference type="NCBI Taxonomy" id="2823154"/>
    <lineage>
        <taxon>Viruses</taxon>
        <taxon>Pandoravirus</taxon>
    </lineage>
</organism>
<proteinExistence type="predicted"/>
<dbReference type="Proteomes" id="UP001253637">
    <property type="component" value="Segment"/>
</dbReference>
<reference evidence="2" key="1">
    <citation type="submission" date="2021-04" db="EMBL/GenBank/DDBJ databases">
        <title>Draft Genome Sequence of Pandoravirus japonicus, Isolated from the Sabaishi River of Niigata, Japan.</title>
        <authorList>
            <person name="Hosokawa N."/>
            <person name="Takahashi H."/>
            <person name="Aoki K."/>
            <person name="Takemura M."/>
        </authorList>
    </citation>
    <scope>NUCLEOTIDE SEQUENCE</scope>
</reference>
<accession>A0A811BMB5</accession>
<protein>
    <submittedName>
        <fullName evidence="2">Uncharacterized protein</fullName>
    </submittedName>
</protein>
<evidence type="ECO:0000313" key="2">
    <source>
        <dbReference type="EMBL" id="BCU02928.1"/>
    </source>
</evidence>
<evidence type="ECO:0000256" key="1">
    <source>
        <dbReference type="SAM" id="MobiDB-lite"/>
    </source>
</evidence>
<feature type="region of interest" description="Disordered" evidence="1">
    <location>
        <begin position="1"/>
        <end position="38"/>
    </location>
</feature>
<sequence>MQCTLSLCPSSLHKTPAPKRPRQTDRSRGHDRPVPKRPRTMAVAIGRPTTTKILCRGRTDHRQRSPAGCVPVLQRPTAPAERASADLGRLSIMLDYLATLVANEQCEAFGIVIDGTHPCRLTVSRASLFGTSIVWTLQSSRDDISAVVGAVDAVTVEREVRDASYLLSEMPAIVSTRLAEGVCSDAGSVSVIYRRWAEARSARDSACDGSHLWVHMNGLGRSHSTASTRALGVLATGPDRQWIYTRSLAVVEVSLDQAWDNWDDNAIRLAAEYLQSLSLSLAAQMSGGRALTVGHCLHVAS</sequence>
<feature type="compositionally biased region" description="Basic and acidic residues" evidence="1">
    <location>
        <begin position="22"/>
        <end position="34"/>
    </location>
</feature>
<feature type="compositionally biased region" description="Polar residues" evidence="1">
    <location>
        <begin position="1"/>
        <end position="13"/>
    </location>
</feature>
<evidence type="ECO:0000313" key="3">
    <source>
        <dbReference type="Proteomes" id="UP001253637"/>
    </source>
</evidence>
<dbReference type="EMBL" id="LC625835">
    <property type="protein sequence ID" value="BCU02928.1"/>
    <property type="molecule type" value="Genomic_DNA"/>
</dbReference>